<dbReference type="InterPro" id="IPR017897">
    <property type="entry name" value="Thrombospondin_3_rpt"/>
</dbReference>
<evidence type="ECO:0000256" key="1">
    <source>
        <dbReference type="ARBA" id="ARBA00009456"/>
    </source>
</evidence>
<dbReference type="InterPro" id="IPR028974">
    <property type="entry name" value="TSP_type-3_rpt"/>
</dbReference>
<dbReference type="PROSITE" id="PS01187">
    <property type="entry name" value="EGF_CA"/>
    <property type="match status" value="2"/>
</dbReference>
<dbReference type="FunFam" id="2.60.120.200:FF:000002">
    <property type="entry name" value="Thrombospondin 3"/>
    <property type="match status" value="1"/>
</dbReference>
<evidence type="ECO:0000256" key="12">
    <source>
        <dbReference type="SAM" id="SignalP"/>
    </source>
</evidence>
<dbReference type="CDD" id="cd00054">
    <property type="entry name" value="EGF_CA"/>
    <property type="match status" value="1"/>
</dbReference>
<dbReference type="InterPro" id="IPR009030">
    <property type="entry name" value="Growth_fac_rcpt_cys_sf"/>
</dbReference>
<feature type="chain" id="PRO_5034495237" evidence="12">
    <location>
        <begin position="22"/>
        <end position="1164"/>
    </location>
</feature>
<feature type="compositionally biased region" description="Basic and acidic residues" evidence="11">
    <location>
        <begin position="203"/>
        <end position="220"/>
    </location>
</feature>
<comment type="caution">
    <text evidence="9">Lacks conserved residue(s) required for the propagation of feature annotation.</text>
</comment>
<keyword evidence="8" id="KW-0325">Glycoprotein</keyword>
<dbReference type="InterPro" id="IPR013320">
    <property type="entry name" value="ConA-like_dom_sf"/>
</dbReference>
<comment type="similarity">
    <text evidence="1">Belongs to the thrombospondin family.</text>
</comment>
<dbReference type="InterPro" id="IPR001881">
    <property type="entry name" value="EGF-like_Ca-bd_dom"/>
</dbReference>
<dbReference type="KEGG" id="cvn:111128613"/>
<evidence type="ECO:0000256" key="5">
    <source>
        <dbReference type="ARBA" id="ARBA00022837"/>
    </source>
</evidence>
<evidence type="ECO:0000256" key="2">
    <source>
        <dbReference type="ARBA" id="ARBA00022536"/>
    </source>
</evidence>
<keyword evidence="5 10" id="KW-0106">Calcium</keyword>
<dbReference type="Proteomes" id="UP000694844">
    <property type="component" value="Chromosome 4"/>
</dbReference>
<dbReference type="SUPFAM" id="SSF103647">
    <property type="entry name" value="TSP type-3 repeat"/>
    <property type="match status" value="3"/>
</dbReference>
<evidence type="ECO:0000256" key="4">
    <source>
        <dbReference type="ARBA" id="ARBA00022737"/>
    </source>
</evidence>
<evidence type="ECO:0000256" key="3">
    <source>
        <dbReference type="ARBA" id="ARBA00022729"/>
    </source>
</evidence>
<keyword evidence="6" id="KW-0130">Cell adhesion</keyword>
<dbReference type="FunFam" id="4.10.1080.10:FF:000001">
    <property type="entry name" value="Thrombospondin 3"/>
    <property type="match status" value="1"/>
</dbReference>
<dbReference type="PROSITE" id="PS50026">
    <property type="entry name" value="EGF_3"/>
    <property type="match status" value="2"/>
</dbReference>
<evidence type="ECO:0000313" key="15">
    <source>
        <dbReference type="Proteomes" id="UP000694844"/>
    </source>
</evidence>
<dbReference type="InterPro" id="IPR049883">
    <property type="entry name" value="NOTCH1_EGF-like"/>
</dbReference>
<dbReference type="Gene3D" id="4.10.1080.10">
    <property type="entry name" value="TSP type-3 repeat"/>
    <property type="match status" value="2"/>
</dbReference>
<dbReference type="Gene3D" id="2.10.25.10">
    <property type="entry name" value="Laminin"/>
    <property type="match status" value="7"/>
</dbReference>
<evidence type="ECO:0000259" key="14">
    <source>
        <dbReference type="PROSITE" id="PS51236"/>
    </source>
</evidence>
<feature type="domain" description="TSP C-terminal" evidence="14">
    <location>
        <begin position="920"/>
        <end position="1134"/>
    </location>
</feature>
<evidence type="ECO:0000256" key="9">
    <source>
        <dbReference type="PROSITE-ProRule" id="PRU00076"/>
    </source>
</evidence>
<feature type="compositionally biased region" description="Acidic residues" evidence="11">
    <location>
        <begin position="752"/>
        <end position="773"/>
    </location>
</feature>
<sequence length="1164" mass="128209">MASTPLCFFCVFFGLINISLEFKKVDQDAVSSAFLMTSDVFLTGELFDEKPHQGALVLFRGEDEILGTKFIVYLEFSSNQVIIHVKSRHGKEVQITFPCQPQLKENDIRITLHFKNLLNSPNQILLYINCKLVGNETSSIPIREGLVGPQRQQINPRFWFYIGNDVRPILQNQGCPVVIPTQRPPPRNPHETIVRVVVPTRPKSKDNTKIMTSSRDETRHTTHTSGEPLPESKQKITLPDSTAPPIDPVEAQFLALSLRTLTSAVQMLQREITLQSQETRQLRETLSQCEMCRGSGRGSPDVDIPEKNVTCLEKPCFQDVICQNTSRGFQCGDCPIGYSGDGVTCVPKITCQNDPCYPGVPCTETEGGVQCGQCPEGVTGDASQRGCQRVERCDSNPCYPGVTCIDTTYGYTCGDCPEGMEGNGTLSGCVPSSIRCEHFPCFTAVACIDTEDGYQCGACPQGMTGNGTKFGCQPMECDINSCFPDVECVDTPEGFRCGSCPHGFKGNGTQCTDIDECRVHNPCHEMTECINLTPGFKCATCPPGYSGNDVFGVGIENLETLKQVCEDVNECEDGNNGGCVDYSHCTNTLGSFNCGECIEDYVGNQTIGCREMTTMCPDGITECHKHALCIMGTSGFDCQCRIGYAGNGKYCAKDSDLDGVPNIELRCKEFRCRRDNCREVPNSGQEDVDLDGIGDACDEDIDGDSIVNNPDNCPYVANPGQEDSDEGQKDLRGDACDNCPSVPNTDQRDSDGDGLGDACDEDTDNDGLLNEEDNCPRVANIDQSDWDEDGVGDLCDNCPFVANKVQNDSDHDFIGDVCDTNEDEDHDGIQDNYDNCEFTPNADQLDTDDDNIGNVCDDDDDDDGIDDDYDNCPLVWNPDQTDTDGDGFGDACVDDSDGDGFADVEDVCPEHKDIHSTDFRSFNTILLDPVGDSQIDPEWHIRNEGAEIVQSKNSDPGLAVSNTTFSGVDFSGTFFVNTEVDDDYAGFIFSFQDSSRFYCIMWKKSAQTYWHPTPFRAVAEPGIQLKLVNSKTGPGEYLRNALWHTGDTEDEVQLLWKDPRNAGWKEKTAYRLELIHRPNIGLIRLLLFEETNLVADSGNVYDATLRGGKLGVFSFSQEGVIWSDLVYRCNDYVPRGLLREGAEPLEPMDGVLADEGLHTFVKRR</sequence>
<feature type="repeat" description="TSP type-3" evidence="10">
    <location>
        <begin position="748"/>
        <end position="783"/>
    </location>
</feature>
<proteinExistence type="inferred from homology"/>
<accession>A0A8B8DPB5</accession>
<feature type="compositionally biased region" description="Basic and acidic residues" evidence="11">
    <location>
        <begin position="726"/>
        <end position="735"/>
    </location>
</feature>
<dbReference type="FunFam" id="2.10.25.10:FF:000025">
    <property type="entry name" value="Thrombospondin 3"/>
    <property type="match status" value="1"/>
</dbReference>
<dbReference type="SMART" id="SM00179">
    <property type="entry name" value="EGF_CA"/>
    <property type="match status" value="6"/>
</dbReference>
<dbReference type="Pfam" id="PF07645">
    <property type="entry name" value="EGF_CA"/>
    <property type="match status" value="2"/>
</dbReference>
<dbReference type="FunFam" id="2.10.25.10:FF:000027">
    <property type="entry name" value="Thrombospondin 3"/>
    <property type="match status" value="1"/>
</dbReference>
<dbReference type="InterPro" id="IPR008859">
    <property type="entry name" value="Thrombospondin_C"/>
</dbReference>
<feature type="domain" description="EGF-like" evidence="13">
    <location>
        <begin position="513"/>
        <end position="548"/>
    </location>
</feature>
<dbReference type="InterPro" id="IPR018097">
    <property type="entry name" value="EGF_Ca-bd_CS"/>
</dbReference>
<evidence type="ECO:0000256" key="6">
    <source>
        <dbReference type="ARBA" id="ARBA00022889"/>
    </source>
</evidence>
<evidence type="ECO:0000259" key="13">
    <source>
        <dbReference type="PROSITE" id="PS50026"/>
    </source>
</evidence>
<name>A0A8B8DPB5_CRAVI</name>
<dbReference type="RefSeq" id="XP_022330052.1">
    <property type="nucleotide sequence ID" value="XM_022474344.1"/>
</dbReference>
<evidence type="ECO:0000256" key="10">
    <source>
        <dbReference type="PROSITE-ProRule" id="PRU00634"/>
    </source>
</evidence>
<keyword evidence="4" id="KW-0677">Repeat</keyword>
<dbReference type="PANTHER" id="PTHR10199">
    <property type="entry name" value="THROMBOSPONDIN"/>
    <property type="match status" value="1"/>
</dbReference>
<evidence type="ECO:0000256" key="8">
    <source>
        <dbReference type="ARBA" id="ARBA00023180"/>
    </source>
</evidence>
<feature type="repeat" description="TSP type-3" evidence="10">
    <location>
        <begin position="845"/>
        <end position="880"/>
    </location>
</feature>
<dbReference type="PROSITE" id="PS51234">
    <property type="entry name" value="TSP3"/>
    <property type="match status" value="3"/>
</dbReference>
<dbReference type="SUPFAM" id="SSF57184">
    <property type="entry name" value="Growth factor receptor domain"/>
    <property type="match status" value="1"/>
</dbReference>
<dbReference type="SUPFAM" id="SSF49899">
    <property type="entry name" value="Concanavalin A-like lectins/glucanases"/>
    <property type="match status" value="1"/>
</dbReference>
<dbReference type="InterPro" id="IPR000742">
    <property type="entry name" value="EGF"/>
</dbReference>
<dbReference type="PANTHER" id="PTHR10199:SF100">
    <property type="entry name" value="THROMBOSPONDIN, ISOFORM A"/>
    <property type="match status" value="1"/>
</dbReference>
<dbReference type="GeneID" id="111128613"/>
<feature type="domain" description="EGF-like" evidence="13">
    <location>
        <begin position="612"/>
        <end position="652"/>
    </location>
</feature>
<evidence type="ECO:0000256" key="11">
    <source>
        <dbReference type="SAM" id="MobiDB-lite"/>
    </source>
</evidence>
<reference evidence="16" key="1">
    <citation type="submission" date="2025-08" db="UniProtKB">
        <authorList>
            <consortium name="RefSeq"/>
        </authorList>
    </citation>
    <scope>IDENTIFICATION</scope>
    <source>
        <tissue evidence="16">Whole sample</tissue>
    </source>
</reference>
<evidence type="ECO:0000313" key="16">
    <source>
        <dbReference type="RefSeq" id="XP_022330052.1"/>
    </source>
</evidence>
<dbReference type="GO" id="GO:0005576">
    <property type="term" value="C:extracellular region"/>
    <property type="evidence" value="ECO:0007669"/>
    <property type="project" value="InterPro"/>
</dbReference>
<organism evidence="15 16">
    <name type="scientific">Crassostrea virginica</name>
    <name type="common">Eastern oyster</name>
    <dbReference type="NCBI Taxonomy" id="6565"/>
    <lineage>
        <taxon>Eukaryota</taxon>
        <taxon>Metazoa</taxon>
        <taxon>Spiralia</taxon>
        <taxon>Lophotrochozoa</taxon>
        <taxon>Mollusca</taxon>
        <taxon>Bivalvia</taxon>
        <taxon>Autobranchia</taxon>
        <taxon>Pteriomorphia</taxon>
        <taxon>Ostreida</taxon>
        <taxon>Ostreoidea</taxon>
        <taxon>Ostreidae</taxon>
        <taxon>Crassostrea</taxon>
    </lineage>
</organism>
<dbReference type="Gene3D" id="2.60.120.200">
    <property type="match status" value="1"/>
</dbReference>
<keyword evidence="7" id="KW-1015">Disulfide bond</keyword>
<dbReference type="InterPro" id="IPR003367">
    <property type="entry name" value="Thrombospondin_3-like_rpt"/>
</dbReference>
<evidence type="ECO:0000256" key="7">
    <source>
        <dbReference type="ARBA" id="ARBA00023157"/>
    </source>
</evidence>
<dbReference type="Pfam" id="PF02412">
    <property type="entry name" value="TSP_3"/>
    <property type="match status" value="6"/>
</dbReference>
<dbReference type="FunFam" id="4.10.1080.10:FF:000004">
    <property type="entry name" value="Cartilage oligomeric matrix protein"/>
    <property type="match status" value="1"/>
</dbReference>
<feature type="repeat" description="TSP type-3" evidence="10">
    <location>
        <begin position="686"/>
        <end position="721"/>
    </location>
</feature>
<dbReference type="PROSITE" id="PS01186">
    <property type="entry name" value="EGF_2"/>
    <property type="match status" value="1"/>
</dbReference>
<feature type="signal peptide" evidence="12">
    <location>
        <begin position="1"/>
        <end position="21"/>
    </location>
</feature>
<dbReference type="GO" id="GO:0007155">
    <property type="term" value="P:cell adhesion"/>
    <property type="evidence" value="ECO:0007669"/>
    <property type="project" value="UniProtKB-KW"/>
</dbReference>
<dbReference type="PROSITE" id="PS51236">
    <property type="entry name" value="TSP_CTER"/>
    <property type="match status" value="1"/>
</dbReference>
<keyword evidence="15" id="KW-1185">Reference proteome</keyword>
<gene>
    <name evidence="16" type="primary">LOC111128613</name>
</gene>
<protein>
    <submittedName>
        <fullName evidence="16">Cartilage oligomeric matrix protein-like</fullName>
    </submittedName>
</protein>
<dbReference type="Pfam" id="PF05735">
    <property type="entry name" value="TSP_C"/>
    <property type="match status" value="1"/>
</dbReference>
<dbReference type="OrthoDB" id="14563at2759"/>
<dbReference type="AlphaFoldDB" id="A0A8B8DPB5"/>
<feature type="region of interest" description="Disordered" evidence="11">
    <location>
        <begin position="705"/>
        <end position="773"/>
    </location>
</feature>
<dbReference type="SMART" id="SM00181">
    <property type="entry name" value="EGF"/>
    <property type="match status" value="8"/>
</dbReference>
<feature type="region of interest" description="Disordered" evidence="11">
    <location>
        <begin position="201"/>
        <end position="244"/>
    </location>
</feature>
<keyword evidence="2 9" id="KW-0245">EGF-like domain</keyword>
<dbReference type="GO" id="GO:0005509">
    <property type="term" value="F:calcium ion binding"/>
    <property type="evidence" value="ECO:0007669"/>
    <property type="project" value="UniProtKB-UniRule"/>
</dbReference>
<keyword evidence="3 12" id="KW-0732">Signal</keyword>